<evidence type="ECO:0000313" key="2">
    <source>
        <dbReference type="EMBL" id="KAK4563141.1"/>
    </source>
</evidence>
<dbReference type="AlphaFoldDB" id="A0AAN7E4N0"/>
<evidence type="ECO:0008006" key="4">
    <source>
        <dbReference type="Google" id="ProtNLM"/>
    </source>
</evidence>
<gene>
    <name evidence="2" type="ORF">RGQ29_005591</name>
</gene>
<dbReference type="InterPro" id="IPR036691">
    <property type="entry name" value="Endo/exonu/phosph_ase_sf"/>
</dbReference>
<evidence type="ECO:0000313" key="3">
    <source>
        <dbReference type="Proteomes" id="UP001324115"/>
    </source>
</evidence>
<sequence>MDTNPKSMVEIPHRPTNDPNAFDNQLRTIKSNIKEAAFRKISDVGRSRLNTTCDLSEENLAAQACGVHDDGAFALGENDSGRMESKRELVEAWKLRDTEDKSSLSHFDPATTPYKIMNILIWNCRGAMKPQFRKTVIDLVEWHMPIIMVFMETRMSGARADEIIETLPFDGAVVADMIGFAGGIWLLWRLDLVRVDVLATTEQKIHAFIRVRSQTLN</sequence>
<dbReference type="Proteomes" id="UP001324115">
    <property type="component" value="Unassembled WGS sequence"/>
</dbReference>
<evidence type="ECO:0000256" key="1">
    <source>
        <dbReference type="SAM" id="MobiDB-lite"/>
    </source>
</evidence>
<dbReference type="PANTHER" id="PTHR35218">
    <property type="entry name" value="RNASE H DOMAIN-CONTAINING PROTEIN"/>
    <property type="match status" value="1"/>
</dbReference>
<keyword evidence="3" id="KW-1185">Reference proteome</keyword>
<dbReference type="SUPFAM" id="SSF56219">
    <property type="entry name" value="DNase I-like"/>
    <property type="match status" value="1"/>
</dbReference>
<dbReference type="PANTHER" id="PTHR35218:SF9">
    <property type="entry name" value="ENDONUCLEASE_EXONUCLEASE_PHOSPHATASE DOMAIN-CONTAINING PROTEIN"/>
    <property type="match status" value="1"/>
</dbReference>
<name>A0AAN7E4N0_QUERU</name>
<comment type="caution">
    <text evidence="2">The sequence shown here is derived from an EMBL/GenBank/DDBJ whole genome shotgun (WGS) entry which is preliminary data.</text>
</comment>
<feature type="region of interest" description="Disordered" evidence="1">
    <location>
        <begin position="1"/>
        <end position="20"/>
    </location>
</feature>
<organism evidence="2 3">
    <name type="scientific">Quercus rubra</name>
    <name type="common">Northern red oak</name>
    <name type="synonym">Quercus borealis</name>
    <dbReference type="NCBI Taxonomy" id="3512"/>
    <lineage>
        <taxon>Eukaryota</taxon>
        <taxon>Viridiplantae</taxon>
        <taxon>Streptophyta</taxon>
        <taxon>Embryophyta</taxon>
        <taxon>Tracheophyta</taxon>
        <taxon>Spermatophyta</taxon>
        <taxon>Magnoliopsida</taxon>
        <taxon>eudicotyledons</taxon>
        <taxon>Gunneridae</taxon>
        <taxon>Pentapetalae</taxon>
        <taxon>rosids</taxon>
        <taxon>fabids</taxon>
        <taxon>Fagales</taxon>
        <taxon>Fagaceae</taxon>
        <taxon>Quercus</taxon>
    </lineage>
</organism>
<dbReference type="EMBL" id="JAXUIC010000011">
    <property type="protein sequence ID" value="KAK4563141.1"/>
    <property type="molecule type" value="Genomic_DNA"/>
</dbReference>
<proteinExistence type="predicted"/>
<accession>A0AAN7E4N0</accession>
<reference evidence="2 3" key="1">
    <citation type="journal article" date="2023" name="G3 (Bethesda)">
        <title>A haplotype-resolved chromosome-scale genome for Quercus rubra L. provides insights into the genetics of adaptive traits for red oak species.</title>
        <authorList>
            <person name="Kapoor B."/>
            <person name="Jenkins J."/>
            <person name="Schmutz J."/>
            <person name="Zhebentyayeva T."/>
            <person name="Kuelheim C."/>
            <person name="Coggeshall M."/>
            <person name="Heim C."/>
            <person name="Lasky J.R."/>
            <person name="Leites L."/>
            <person name="Islam-Faridi N."/>
            <person name="Romero-Severson J."/>
            <person name="DeLeo V.L."/>
            <person name="Lucas S.M."/>
            <person name="Lazic D."/>
            <person name="Gailing O."/>
            <person name="Carlson J."/>
            <person name="Staton M."/>
        </authorList>
    </citation>
    <scope>NUCLEOTIDE SEQUENCE [LARGE SCALE GENOMIC DNA]</scope>
    <source>
        <strain evidence="2">Pseudo-F2</strain>
    </source>
</reference>
<protein>
    <recommendedName>
        <fullName evidence="4">Endonuclease/exonuclease/phosphatase</fullName>
    </recommendedName>
</protein>